<keyword evidence="12" id="KW-0902">Two-component regulatory system</keyword>
<dbReference type="InterPro" id="IPR003594">
    <property type="entry name" value="HATPase_dom"/>
</dbReference>
<evidence type="ECO:0000256" key="8">
    <source>
        <dbReference type="ARBA" id="ARBA00022741"/>
    </source>
</evidence>
<proteinExistence type="predicted"/>
<dbReference type="InterPro" id="IPR036097">
    <property type="entry name" value="HisK_dim/P_sf"/>
</dbReference>
<dbReference type="SMART" id="SM00387">
    <property type="entry name" value="HATPase_c"/>
    <property type="match status" value="1"/>
</dbReference>
<evidence type="ECO:0000256" key="11">
    <source>
        <dbReference type="ARBA" id="ARBA00022989"/>
    </source>
</evidence>
<evidence type="ECO:0000256" key="14">
    <source>
        <dbReference type="SAM" id="Phobius"/>
    </source>
</evidence>
<name>A0A0B5NHS7_BACTU</name>
<evidence type="ECO:0000256" key="13">
    <source>
        <dbReference type="ARBA" id="ARBA00023136"/>
    </source>
</evidence>
<dbReference type="EC" id="2.7.13.3" evidence="3"/>
<dbReference type="SUPFAM" id="SSF55874">
    <property type="entry name" value="ATPase domain of HSP90 chaperone/DNA topoisomerase II/histidine kinase"/>
    <property type="match status" value="1"/>
</dbReference>
<evidence type="ECO:0000256" key="9">
    <source>
        <dbReference type="ARBA" id="ARBA00022777"/>
    </source>
</evidence>
<keyword evidence="10" id="KW-0067">ATP-binding</keyword>
<evidence type="ECO:0000256" key="3">
    <source>
        <dbReference type="ARBA" id="ARBA00012438"/>
    </source>
</evidence>
<accession>A0A0B5NHS7</accession>
<dbReference type="Gene3D" id="1.10.287.130">
    <property type="match status" value="1"/>
</dbReference>
<dbReference type="EMBL" id="CP009335">
    <property type="protein sequence ID" value="AJG77299.1"/>
    <property type="molecule type" value="Genomic_DNA"/>
</dbReference>
<dbReference type="GO" id="GO:0000155">
    <property type="term" value="F:phosphorelay sensor kinase activity"/>
    <property type="evidence" value="ECO:0007669"/>
    <property type="project" value="InterPro"/>
</dbReference>
<dbReference type="Pfam" id="PF00672">
    <property type="entry name" value="HAMP"/>
    <property type="match status" value="1"/>
</dbReference>
<evidence type="ECO:0000256" key="6">
    <source>
        <dbReference type="ARBA" id="ARBA00022679"/>
    </source>
</evidence>
<dbReference type="CDD" id="cd06225">
    <property type="entry name" value="HAMP"/>
    <property type="match status" value="1"/>
</dbReference>
<feature type="transmembrane region" description="Helical" evidence="14">
    <location>
        <begin position="12"/>
        <end position="31"/>
    </location>
</feature>
<dbReference type="GO" id="GO:0005886">
    <property type="term" value="C:plasma membrane"/>
    <property type="evidence" value="ECO:0007669"/>
    <property type="project" value="UniProtKB-SubCell"/>
</dbReference>
<evidence type="ECO:0000256" key="5">
    <source>
        <dbReference type="ARBA" id="ARBA00022553"/>
    </source>
</evidence>
<dbReference type="KEGG" id="btw:BF38_4379"/>
<comment type="catalytic activity">
    <reaction evidence="1">
        <text>ATP + protein L-histidine = ADP + protein N-phospho-L-histidine.</text>
        <dbReference type="EC" id="2.7.13.3"/>
    </reaction>
</comment>
<dbReference type="InterPro" id="IPR050428">
    <property type="entry name" value="TCS_sensor_his_kinase"/>
</dbReference>
<keyword evidence="4" id="KW-1003">Cell membrane</keyword>
<dbReference type="Pfam" id="PF00512">
    <property type="entry name" value="HisKA"/>
    <property type="match status" value="1"/>
</dbReference>
<evidence type="ECO:0000256" key="2">
    <source>
        <dbReference type="ARBA" id="ARBA00004651"/>
    </source>
</evidence>
<sequence length="457" mass="51664">MKRLSIKMRVTLWYTGLIVIIMALVLAFILTSSDKVLLFNMKNQLKSTVKESVEDIEYKHGQLKMDDDFETFEDGVNIIIYNKQSELLAGNSPTSFNKKISLKSDEIQIIKDGNKEWIVYDFLHNADGGEQVWVRGIMTMSQLSSTMNTLIVLTLISFPLLILIAAVGGYFITQRAFRPVQQMSDSASKIGDGKDLSKRINLKGSPKDEMYHLAQTFDKMFERLETSFESEKQFTSDASHELRTPTSVIISQCEYALSQRNNPKEMEESLEVILKQSRKMSALISQLLLLARADQGNDNTFQFECINMSELTEIVVEELSLMVQEASIDITTHIEEDLFIKADQTLMMRLLMNLLTNAIAYSNANGTVHMQLFRDETNIIGKVSDNGIGISEQHITKIWDRFYRVDAARTSSNIGNTGLGLSMVKWIVELHGGEITVESELGEGSTFTFKLPIEKQA</sequence>
<dbReference type="CDD" id="cd00075">
    <property type="entry name" value="HATPase"/>
    <property type="match status" value="1"/>
</dbReference>
<keyword evidence="8" id="KW-0547">Nucleotide-binding</keyword>
<dbReference type="InterPro" id="IPR005467">
    <property type="entry name" value="His_kinase_dom"/>
</dbReference>
<keyword evidence="13 14" id="KW-0472">Membrane</keyword>
<evidence type="ECO:0000256" key="12">
    <source>
        <dbReference type="ARBA" id="ARBA00023012"/>
    </source>
</evidence>
<dbReference type="CDD" id="cd00082">
    <property type="entry name" value="HisKA"/>
    <property type="match status" value="1"/>
</dbReference>
<protein>
    <recommendedName>
        <fullName evidence="3">histidine kinase</fullName>
        <ecNumber evidence="3">2.7.13.3</ecNumber>
    </recommendedName>
</protein>
<evidence type="ECO:0000259" key="16">
    <source>
        <dbReference type="PROSITE" id="PS50885"/>
    </source>
</evidence>
<evidence type="ECO:0000256" key="7">
    <source>
        <dbReference type="ARBA" id="ARBA00022692"/>
    </source>
</evidence>
<dbReference type="PRINTS" id="PR00344">
    <property type="entry name" value="BCTRLSENSOR"/>
</dbReference>
<evidence type="ECO:0000256" key="1">
    <source>
        <dbReference type="ARBA" id="ARBA00000085"/>
    </source>
</evidence>
<evidence type="ECO:0000256" key="10">
    <source>
        <dbReference type="ARBA" id="ARBA00022840"/>
    </source>
</evidence>
<evidence type="ECO:0000259" key="15">
    <source>
        <dbReference type="PROSITE" id="PS50109"/>
    </source>
</evidence>
<dbReference type="SUPFAM" id="SSF47384">
    <property type="entry name" value="Homodimeric domain of signal transducing histidine kinase"/>
    <property type="match status" value="1"/>
</dbReference>
<feature type="domain" description="Histidine kinase" evidence="15">
    <location>
        <begin position="237"/>
        <end position="455"/>
    </location>
</feature>
<dbReference type="InterPro" id="IPR004358">
    <property type="entry name" value="Sig_transdc_His_kin-like_C"/>
</dbReference>
<dbReference type="Proteomes" id="UP000031876">
    <property type="component" value="Chromosome"/>
</dbReference>
<dbReference type="FunFam" id="3.30.565.10:FF:000006">
    <property type="entry name" value="Sensor histidine kinase WalK"/>
    <property type="match status" value="1"/>
</dbReference>
<gene>
    <name evidence="17" type="ORF">BF38_4379</name>
    <name evidence="18" type="ORF">FOC89_29665</name>
</gene>
<dbReference type="PANTHER" id="PTHR45436:SF5">
    <property type="entry name" value="SENSOR HISTIDINE KINASE TRCS"/>
    <property type="match status" value="1"/>
</dbReference>
<keyword evidence="7 14" id="KW-0812">Transmembrane</keyword>
<dbReference type="RefSeq" id="WP_000826695.1">
    <property type="nucleotide sequence ID" value="NZ_CP009335.1"/>
</dbReference>
<keyword evidence="11 14" id="KW-1133">Transmembrane helix</keyword>
<evidence type="ECO:0000313" key="17">
    <source>
        <dbReference type="EMBL" id="AJG77299.1"/>
    </source>
</evidence>
<dbReference type="PANTHER" id="PTHR45436">
    <property type="entry name" value="SENSOR HISTIDINE KINASE YKOH"/>
    <property type="match status" value="1"/>
</dbReference>
<dbReference type="PROSITE" id="PS50109">
    <property type="entry name" value="HIS_KIN"/>
    <property type="match status" value="1"/>
</dbReference>
<dbReference type="InterPro" id="IPR003661">
    <property type="entry name" value="HisK_dim/P_dom"/>
</dbReference>
<dbReference type="AlphaFoldDB" id="A0A0B5NHS7"/>
<dbReference type="GO" id="GO:0005524">
    <property type="term" value="F:ATP binding"/>
    <property type="evidence" value="ECO:0007669"/>
    <property type="project" value="UniProtKB-KW"/>
</dbReference>
<keyword evidence="5" id="KW-0597">Phosphoprotein</keyword>
<dbReference type="EMBL" id="CP053980">
    <property type="protein sequence ID" value="QKH27946.1"/>
    <property type="molecule type" value="Genomic_DNA"/>
</dbReference>
<evidence type="ECO:0000313" key="18">
    <source>
        <dbReference type="EMBL" id="QKH27946.1"/>
    </source>
</evidence>
<dbReference type="FunFam" id="1.10.287.130:FF:000001">
    <property type="entry name" value="Two-component sensor histidine kinase"/>
    <property type="match status" value="1"/>
</dbReference>
<reference evidence="18 20" key="2">
    <citation type="submission" date="2020-05" db="EMBL/GenBank/DDBJ databases">
        <title>FDA dAtabase for Regulatory Grade micrObial Sequences (FDA-ARGOS): Supporting development and validation of Infectious Disease Dx tests.</title>
        <authorList>
            <person name="Nelson B."/>
            <person name="Plummer A."/>
            <person name="Tallon L."/>
            <person name="Sadzewicz L."/>
            <person name="Zhao X."/>
            <person name="Vavikolanu K."/>
            <person name="Mehta A."/>
            <person name="Aluvathingal J."/>
            <person name="Nadendla S."/>
            <person name="Myers T."/>
            <person name="Yan Y."/>
            <person name="Sichtig H."/>
        </authorList>
    </citation>
    <scope>NUCLEOTIDE SEQUENCE [LARGE SCALE GENOMIC DNA]</scope>
    <source>
        <strain evidence="18 20">FDAARGOS_795</strain>
    </source>
</reference>
<keyword evidence="9 18" id="KW-0418">Kinase</keyword>
<dbReference type="SMART" id="SM00388">
    <property type="entry name" value="HisKA"/>
    <property type="match status" value="1"/>
</dbReference>
<reference evidence="17 19" key="1">
    <citation type="journal article" date="2015" name="Genome Announc.">
        <title>Complete genome sequences for 35 biothreat assay-relevant bacillus species.</title>
        <authorList>
            <person name="Johnson S.L."/>
            <person name="Daligault H.E."/>
            <person name="Davenport K.W."/>
            <person name="Jaissle J."/>
            <person name="Frey K.G."/>
            <person name="Ladner J.T."/>
            <person name="Broomall S.M."/>
            <person name="Bishop-Lilly K.A."/>
            <person name="Bruce D.C."/>
            <person name="Gibbons H.S."/>
            <person name="Coyne S.R."/>
            <person name="Lo C.C."/>
            <person name="Meincke L."/>
            <person name="Munk A.C."/>
            <person name="Koroleva G.I."/>
            <person name="Rosenzweig C.N."/>
            <person name="Palacios G.F."/>
            <person name="Redden C.L."/>
            <person name="Minogue T.D."/>
            <person name="Chain P.S."/>
        </authorList>
    </citation>
    <scope>NUCLEOTIDE SEQUENCE [LARGE SCALE GENOMIC DNA]</scope>
    <source>
        <strain evidence="17 19">HD1011</strain>
    </source>
</reference>
<keyword evidence="6" id="KW-0808">Transferase</keyword>
<dbReference type="Pfam" id="PF02518">
    <property type="entry name" value="HATPase_c"/>
    <property type="match status" value="1"/>
</dbReference>
<comment type="subcellular location">
    <subcellularLocation>
        <location evidence="2">Cell membrane</location>
        <topology evidence="2">Multi-pass membrane protein</topology>
    </subcellularLocation>
</comment>
<dbReference type="SMART" id="SM00304">
    <property type="entry name" value="HAMP"/>
    <property type="match status" value="1"/>
</dbReference>
<evidence type="ECO:0000256" key="4">
    <source>
        <dbReference type="ARBA" id="ARBA00022475"/>
    </source>
</evidence>
<dbReference type="PROSITE" id="PS50885">
    <property type="entry name" value="HAMP"/>
    <property type="match status" value="1"/>
</dbReference>
<dbReference type="SUPFAM" id="SSF158472">
    <property type="entry name" value="HAMP domain-like"/>
    <property type="match status" value="1"/>
</dbReference>
<feature type="domain" description="HAMP" evidence="16">
    <location>
        <begin position="174"/>
        <end position="229"/>
    </location>
</feature>
<dbReference type="InterPro" id="IPR036890">
    <property type="entry name" value="HATPase_C_sf"/>
</dbReference>
<dbReference type="Proteomes" id="UP000501107">
    <property type="component" value="Chromosome"/>
</dbReference>
<dbReference type="Gene3D" id="3.30.565.10">
    <property type="entry name" value="Histidine kinase-like ATPase, C-terminal domain"/>
    <property type="match status" value="1"/>
</dbReference>
<organism evidence="18 20">
    <name type="scientific">Bacillus thuringiensis</name>
    <dbReference type="NCBI Taxonomy" id="1428"/>
    <lineage>
        <taxon>Bacteria</taxon>
        <taxon>Bacillati</taxon>
        <taxon>Bacillota</taxon>
        <taxon>Bacilli</taxon>
        <taxon>Bacillales</taxon>
        <taxon>Bacillaceae</taxon>
        <taxon>Bacillus</taxon>
        <taxon>Bacillus cereus group</taxon>
    </lineage>
</organism>
<dbReference type="InterPro" id="IPR003660">
    <property type="entry name" value="HAMP_dom"/>
</dbReference>
<dbReference type="Gene3D" id="6.10.340.10">
    <property type="match status" value="1"/>
</dbReference>
<feature type="transmembrane region" description="Helical" evidence="14">
    <location>
        <begin position="150"/>
        <end position="173"/>
    </location>
</feature>
<evidence type="ECO:0000313" key="19">
    <source>
        <dbReference type="Proteomes" id="UP000031876"/>
    </source>
</evidence>
<evidence type="ECO:0000313" key="20">
    <source>
        <dbReference type="Proteomes" id="UP000501107"/>
    </source>
</evidence>